<dbReference type="AlphaFoldDB" id="A0A9D3N5F5"/>
<dbReference type="InterPro" id="IPR037764">
    <property type="entry name" value="CEBPZOS"/>
</dbReference>
<dbReference type="OrthoDB" id="5804148at2759"/>
<name>A0A9D3N5F5_9TELE</name>
<reference evidence="2 3" key="1">
    <citation type="submission" date="2021-06" db="EMBL/GenBank/DDBJ databases">
        <title>Chromosome-level genome assembly of the red-tail catfish (Hemibagrus wyckioides).</title>
        <authorList>
            <person name="Shao F."/>
        </authorList>
    </citation>
    <scope>NUCLEOTIDE SEQUENCE [LARGE SCALE GENOMIC DNA]</scope>
    <source>
        <strain evidence="2">EC202008001</strain>
        <tissue evidence="2">Blood</tissue>
    </source>
</reference>
<comment type="caution">
    <text evidence="2">The sequence shown here is derived from an EMBL/GenBank/DDBJ whole genome shotgun (WGS) entry which is preliminary data.</text>
</comment>
<evidence type="ECO:0008006" key="4">
    <source>
        <dbReference type="Google" id="ProtNLM"/>
    </source>
</evidence>
<accession>A0A9D3N5F5</accession>
<dbReference type="Proteomes" id="UP000824219">
    <property type="component" value="Linkage Group LG25"/>
</dbReference>
<feature type="transmembrane region" description="Helical" evidence="1">
    <location>
        <begin position="70"/>
        <end position="89"/>
    </location>
</feature>
<keyword evidence="1" id="KW-0812">Transmembrane</keyword>
<evidence type="ECO:0000313" key="3">
    <source>
        <dbReference type="Proteomes" id="UP000824219"/>
    </source>
</evidence>
<keyword evidence="1" id="KW-0472">Membrane</keyword>
<dbReference type="PANTHER" id="PTHR38001">
    <property type="entry name" value="PROTEIN CEBPZOS"/>
    <property type="match status" value="1"/>
</dbReference>
<keyword evidence="1" id="KW-1133">Transmembrane helix</keyword>
<dbReference type="EMBL" id="JAHKSW010000025">
    <property type="protein sequence ID" value="KAG7316426.1"/>
    <property type="molecule type" value="Genomic_DNA"/>
</dbReference>
<evidence type="ECO:0000313" key="2">
    <source>
        <dbReference type="EMBL" id="KAG7316426.1"/>
    </source>
</evidence>
<gene>
    <name evidence="2" type="ORF">KOW79_019967</name>
</gene>
<proteinExistence type="predicted"/>
<keyword evidence="3" id="KW-1185">Reference proteome</keyword>
<protein>
    <recommendedName>
        <fullName evidence="4">Protein CEBPZOS</fullName>
    </recommendedName>
</protein>
<evidence type="ECO:0000256" key="1">
    <source>
        <dbReference type="SAM" id="Phobius"/>
    </source>
</evidence>
<dbReference type="PANTHER" id="PTHR38001:SF1">
    <property type="entry name" value="PROTEIN CEBPZOS"/>
    <property type="match status" value="1"/>
</dbReference>
<organism evidence="2 3">
    <name type="scientific">Hemibagrus wyckioides</name>
    <dbReference type="NCBI Taxonomy" id="337641"/>
    <lineage>
        <taxon>Eukaryota</taxon>
        <taxon>Metazoa</taxon>
        <taxon>Chordata</taxon>
        <taxon>Craniata</taxon>
        <taxon>Vertebrata</taxon>
        <taxon>Euteleostomi</taxon>
        <taxon>Actinopterygii</taxon>
        <taxon>Neopterygii</taxon>
        <taxon>Teleostei</taxon>
        <taxon>Ostariophysi</taxon>
        <taxon>Siluriformes</taxon>
        <taxon>Bagridae</taxon>
        <taxon>Hemibagrus</taxon>
    </lineage>
</organism>
<sequence length="138" mass="15571">MDTDHYGIIRIQPQTIGLANPRKDVPIRLSNHKVGGGICRNTSGGQLTRVVSGKSTKMAPKTMEPVARKIFKGVLFLEVLGVFAAYGLYYRMNTSRDFRCTMSKRFPSVLEVYYKSNEWAGNYGIREADQDVWSTSQE</sequence>